<dbReference type="Pfam" id="PF09148">
    <property type="entry name" value="DUF1934"/>
    <property type="match status" value="1"/>
</dbReference>
<protein>
    <recommendedName>
        <fullName evidence="3">DUF1934 domain-containing protein</fullName>
    </recommendedName>
</protein>
<dbReference type="EMBL" id="LSFN01000019">
    <property type="protein sequence ID" value="OAB73928.1"/>
    <property type="molecule type" value="Genomic_DNA"/>
</dbReference>
<accession>A0A167D4K4</accession>
<gene>
    <name evidence="1" type="ORF">PNBC_13340</name>
</gene>
<dbReference type="InterPro" id="IPR012674">
    <property type="entry name" value="Calycin"/>
</dbReference>
<dbReference type="AlphaFoldDB" id="A0A167D4K4"/>
<dbReference type="InterPro" id="IPR015231">
    <property type="entry name" value="DUF1934"/>
</dbReference>
<name>A0A167D4K4_9BACL</name>
<comment type="caution">
    <text evidence="1">The sequence shown here is derived from an EMBL/GenBank/DDBJ whole genome shotgun (WGS) entry which is preliminary data.</text>
</comment>
<proteinExistence type="predicted"/>
<dbReference type="SUPFAM" id="SSF50814">
    <property type="entry name" value="Lipocalins"/>
    <property type="match status" value="1"/>
</dbReference>
<reference evidence="1 2" key="1">
    <citation type="submission" date="2016-02" db="EMBL/GenBank/DDBJ databases">
        <title>Paenibacillus sp. LPB0068, isolated from Crassostrea gigas.</title>
        <authorList>
            <person name="Shin S.-K."/>
            <person name="Yi H."/>
        </authorList>
    </citation>
    <scope>NUCLEOTIDE SEQUENCE [LARGE SCALE GENOMIC DNA]</scope>
    <source>
        <strain evidence="1 2">LPB0068</strain>
    </source>
</reference>
<organism evidence="1 2">
    <name type="scientific">Paenibacillus crassostreae</name>
    <dbReference type="NCBI Taxonomy" id="1763538"/>
    <lineage>
        <taxon>Bacteria</taxon>
        <taxon>Bacillati</taxon>
        <taxon>Bacillota</taxon>
        <taxon>Bacilli</taxon>
        <taxon>Bacillales</taxon>
        <taxon>Paenibacillaceae</taxon>
        <taxon>Paenibacillus</taxon>
    </lineage>
</organism>
<evidence type="ECO:0008006" key="3">
    <source>
        <dbReference type="Google" id="ProtNLM"/>
    </source>
</evidence>
<dbReference type="Gene3D" id="2.40.128.20">
    <property type="match status" value="1"/>
</dbReference>
<evidence type="ECO:0000313" key="1">
    <source>
        <dbReference type="EMBL" id="OAB73928.1"/>
    </source>
</evidence>
<dbReference type="OrthoDB" id="2641675at2"/>
<dbReference type="RefSeq" id="WP_068658948.1">
    <property type="nucleotide sequence ID" value="NZ_CP017770.1"/>
</dbReference>
<evidence type="ECO:0000313" key="2">
    <source>
        <dbReference type="Proteomes" id="UP000077134"/>
    </source>
</evidence>
<dbReference type="Proteomes" id="UP000077134">
    <property type="component" value="Unassembled WGS sequence"/>
</dbReference>
<keyword evidence="2" id="KW-1185">Reference proteome</keyword>
<sequence>MPDKTQALIRLHSRYNGEDVVQELPAELIMKGPALYVRYDEPEKGPQGGSTRTTIKISGDTIKIMRHGEVQSEHSFRHGETLPGFYRSPYTTFNLSTHTTVMDKKIVGMYGHVSWSYDLFVYEDLSGQFEINLHIQEELKS</sequence>
<dbReference type="KEGG" id="pcx:LPB68_11435"/>
<dbReference type="STRING" id="1763538.LPB68_11435"/>